<dbReference type="CDD" id="cd21538">
    <property type="entry name" value="SPOC_TFIIS"/>
    <property type="match status" value="1"/>
</dbReference>
<dbReference type="InterPro" id="IPR001965">
    <property type="entry name" value="Znf_PHD"/>
</dbReference>
<dbReference type="PROSITE" id="PS01359">
    <property type="entry name" value="ZF_PHD_1"/>
    <property type="match status" value="1"/>
</dbReference>
<dbReference type="Pfam" id="PF07744">
    <property type="entry name" value="SPOC"/>
    <property type="match status" value="1"/>
</dbReference>
<dbReference type="EMBL" id="MU858098">
    <property type="protein sequence ID" value="KAK4214148.1"/>
    <property type="molecule type" value="Genomic_DNA"/>
</dbReference>
<accession>A0AAN7B7X1</accession>
<dbReference type="Pfam" id="PF20826">
    <property type="entry name" value="PHD_5"/>
    <property type="match status" value="1"/>
</dbReference>
<evidence type="ECO:0000256" key="6">
    <source>
        <dbReference type="ARBA" id="ARBA00022833"/>
    </source>
</evidence>
<evidence type="ECO:0000259" key="8">
    <source>
        <dbReference type="PROSITE" id="PS51321"/>
    </source>
</evidence>
<evidence type="ECO:0000313" key="10">
    <source>
        <dbReference type="Proteomes" id="UP001301769"/>
    </source>
</evidence>
<dbReference type="Proteomes" id="UP001301769">
    <property type="component" value="Unassembled WGS sequence"/>
</dbReference>
<gene>
    <name evidence="9" type="ORF">QBC37DRAFT_159219</name>
</gene>
<feature type="compositionally biased region" description="Basic and acidic residues" evidence="7">
    <location>
        <begin position="187"/>
        <end position="199"/>
    </location>
</feature>
<keyword evidence="10" id="KW-1185">Reference proteome</keyword>
<dbReference type="PANTHER" id="PTHR11477:SF11">
    <property type="entry name" value="TRANSCRIPTION FACTOR BYE1"/>
    <property type="match status" value="1"/>
</dbReference>
<feature type="compositionally biased region" description="Low complexity" evidence="7">
    <location>
        <begin position="810"/>
        <end position="825"/>
    </location>
</feature>
<dbReference type="GO" id="GO:0001139">
    <property type="term" value="F:RNA polymerase II complex recruiting activity"/>
    <property type="evidence" value="ECO:0007669"/>
    <property type="project" value="TreeGrafter"/>
</dbReference>
<evidence type="ECO:0000256" key="3">
    <source>
        <dbReference type="ARBA" id="ARBA00021616"/>
    </source>
</evidence>
<dbReference type="Pfam" id="PF23257">
    <property type="entry name" value="DUF7071"/>
    <property type="match status" value="1"/>
</dbReference>
<feature type="compositionally biased region" description="Basic and acidic residues" evidence="7">
    <location>
        <begin position="383"/>
        <end position="401"/>
    </location>
</feature>
<keyword evidence="4" id="KW-0479">Metal-binding</keyword>
<feature type="region of interest" description="Disordered" evidence="7">
    <location>
        <begin position="355"/>
        <end position="423"/>
    </location>
</feature>
<dbReference type="GO" id="GO:0008270">
    <property type="term" value="F:zinc ion binding"/>
    <property type="evidence" value="ECO:0007669"/>
    <property type="project" value="UniProtKB-KW"/>
</dbReference>
<keyword evidence="5" id="KW-0863">Zinc-finger</keyword>
<dbReference type="SUPFAM" id="SSF57903">
    <property type="entry name" value="FYVE/PHD zinc finger"/>
    <property type="match status" value="1"/>
</dbReference>
<comment type="similarity">
    <text evidence="2">Belongs to the BYE1 family.</text>
</comment>
<dbReference type="GO" id="GO:0031440">
    <property type="term" value="P:regulation of mRNA 3'-end processing"/>
    <property type="evidence" value="ECO:0007669"/>
    <property type="project" value="TreeGrafter"/>
</dbReference>
<reference evidence="9" key="2">
    <citation type="submission" date="2023-05" db="EMBL/GenBank/DDBJ databases">
        <authorList>
            <consortium name="Lawrence Berkeley National Laboratory"/>
            <person name="Steindorff A."/>
            <person name="Hensen N."/>
            <person name="Bonometti L."/>
            <person name="Westerberg I."/>
            <person name="Brannstrom I.O."/>
            <person name="Guillou S."/>
            <person name="Cros-Aarteil S."/>
            <person name="Calhoun S."/>
            <person name="Haridas S."/>
            <person name="Kuo A."/>
            <person name="Mondo S."/>
            <person name="Pangilinan J."/>
            <person name="Riley R."/>
            <person name="Labutti K."/>
            <person name="Andreopoulos B."/>
            <person name="Lipzen A."/>
            <person name="Chen C."/>
            <person name="Yanf M."/>
            <person name="Daum C."/>
            <person name="Ng V."/>
            <person name="Clum A."/>
            <person name="Ohm R."/>
            <person name="Martin F."/>
            <person name="Silar P."/>
            <person name="Natvig D."/>
            <person name="Lalanne C."/>
            <person name="Gautier V."/>
            <person name="Ament-Velasquez S.L."/>
            <person name="Kruys A."/>
            <person name="Hutchinson M.I."/>
            <person name="Powell A.J."/>
            <person name="Barry K."/>
            <person name="Miller A.N."/>
            <person name="Grigoriev I.V."/>
            <person name="Debuchy R."/>
            <person name="Gladieux P."/>
            <person name="Thoren M.H."/>
            <person name="Johannesson H."/>
        </authorList>
    </citation>
    <scope>NUCLEOTIDE SEQUENCE</scope>
    <source>
        <strain evidence="9">PSN293</strain>
    </source>
</reference>
<dbReference type="InterPro" id="IPR003618">
    <property type="entry name" value="TFIIS_cen_dom"/>
</dbReference>
<evidence type="ECO:0000256" key="7">
    <source>
        <dbReference type="SAM" id="MobiDB-lite"/>
    </source>
</evidence>
<dbReference type="InterPro" id="IPR019786">
    <property type="entry name" value="Zinc_finger_PHD-type_CS"/>
</dbReference>
<proteinExistence type="inferred from homology"/>
<feature type="region of interest" description="Disordered" evidence="7">
    <location>
        <begin position="661"/>
        <end position="732"/>
    </location>
</feature>
<evidence type="ECO:0000256" key="4">
    <source>
        <dbReference type="ARBA" id="ARBA00022723"/>
    </source>
</evidence>
<dbReference type="Gene3D" id="1.10.472.30">
    <property type="entry name" value="Transcription elongation factor S-II, central domain"/>
    <property type="match status" value="1"/>
</dbReference>
<feature type="compositionally biased region" description="Low complexity" evidence="7">
    <location>
        <begin position="848"/>
        <end position="871"/>
    </location>
</feature>
<dbReference type="PROSITE" id="PS51321">
    <property type="entry name" value="TFIIS_CENTRAL"/>
    <property type="match status" value="1"/>
</dbReference>
<feature type="region of interest" description="Disordered" evidence="7">
    <location>
        <begin position="130"/>
        <end position="220"/>
    </location>
</feature>
<evidence type="ECO:0000256" key="1">
    <source>
        <dbReference type="ARBA" id="ARBA00002311"/>
    </source>
</evidence>
<dbReference type="InterPro" id="IPR011011">
    <property type="entry name" value="Znf_FYVE_PHD"/>
</dbReference>
<dbReference type="InterPro" id="IPR012921">
    <property type="entry name" value="SPOC_C"/>
</dbReference>
<dbReference type="PANTHER" id="PTHR11477">
    <property type="entry name" value="TRANSCRIPTION FACTOR S-II ZINC FINGER DOMAIN-CONTAINING PROTEIN"/>
    <property type="match status" value="1"/>
</dbReference>
<dbReference type="SMART" id="SM00510">
    <property type="entry name" value="TFS2M"/>
    <property type="match status" value="1"/>
</dbReference>
<feature type="region of interest" description="Disordered" evidence="7">
    <location>
        <begin position="803"/>
        <end position="930"/>
    </location>
</feature>
<evidence type="ECO:0000256" key="2">
    <source>
        <dbReference type="ARBA" id="ARBA00011050"/>
    </source>
</evidence>
<evidence type="ECO:0000256" key="5">
    <source>
        <dbReference type="ARBA" id="ARBA00022771"/>
    </source>
</evidence>
<feature type="region of interest" description="Disordered" evidence="7">
    <location>
        <begin position="1"/>
        <end position="50"/>
    </location>
</feature>
<reference evidence="9" key="1">
    <citation type="journal article" date="2023" name="Mol. Phylogenet. Evol.">
        <title>Genome-scale phylogeny and comparative genomics of the fungal order Sordariales.</title>
        <authorList>
            <person name="Hensen N."/>
            <person name="Bonometti L."/>
            <person name="Westerberg I."/>
            <person name="Brannstrom I.O."/>
            <person name="Guillou S."/>
            <person name="Cros-Aarteil S."/>
            <person name="Calhoun S."/>
            <person name="Haridas S."/>
            <person name="Kuo A."/>
            <person name="Mondo S."/>
            <person name="Pangilinan J."/>
            <person name="Riley R."/>
            <person name="LaButti K."/>
            <person name="Andreopoulos B."/>
            <person name="Lipzen A."/>
            <person name="Chen C."/>
            <person name="Yan M."/>
            <person name="Daum C."/>
            <person name="Ng V."/>
            <person name="Clum A."/>
            <person name="Steindorff A."/>
            <person name="Ohm R.A."/>
            <person name="Martin F."/>
            <person name="Silar P."/>
            <person name="Natvig D.O."/>
            <person name="Lalanne C."/>
            <person name="Gautier V."/>
            <person name="Ament-Velasquez S.L."/>
            <person name="Kruys A."/>
            <person name="Hutchinson M.I."/>
            <person name="Powell A.J."/>
            <person name="Barry K."/>
            <person name="Miller A.N."/>
            <person name="Grigoriev I.V."/>
            <person name="Debuchy R."/>
            <person name="Gladieux P."/>
            <person name="Hiltunen Thoren M."/>
            <person name="Johannesson H."/>
        </authorList>
    </citation>
    <scope>NUCLEOTIDE SEQUENCE</scope>
    <source>
        <strain evidence="9">PSN293</strain>
    </source>
</reference>
<evidence type="ECO:0000313" key="9">
    <source>
        <dbReference type="EMBL" id="KAK4214148.1"/>
    </source>
</evidence>
<keyword evidence="6" id="KW-0862">Zinc</keyword>
<feature type="compositionally biased region" description="Polar residues" evidence="7">
    <location>
        <begin position="685"/>
        <end position="732"/>
    </location>
</feature>
<dbReference type="GO" id="GO:0000977">
    <property type="term" value="F:RNA polymerase II transcription regulatory region sequence-specific DNA binding"/>
    <property type="evidence" value="ECO:0007669"/>
    <property type="project" value="TreeGrafter"/>
</dbReference>
<comment type="caution">
    <text evidence="9">The sequence shown here is derived from an EMBL/GenBank/DDBJ whole genome shotgun (WGS) entry which is preliminary data.</text>
</comment>
<comment type="function">
    <text evidence="1">Negative regulator of transcription elongation.</text>
</comment>
<dbReference type="SUPFAM" id="SSF46942">
    <property type="entry name" value="Elongation factor TFIIS domain 2"/>
    <property type="match status" value="1"/>
</dbReference>
<feature type="region of interest" description="Disordered" evidence="7">
    <location>
        <begin position="445"/>
        <end position="490"/>
    </location>
</feature>
<dbReference type="InterPro" id="IPR055499">
    <property type="entry name" value="DUF7071"/>
</dbReference>
<feature type="compositionally biased region" description="Pro residues" evidence="7">
    <location>
        <begin position="826"/>
        <end position="847"/>
    </location>
</feature>
<dbReference type="GO" id="GO:0006362">
    <property type="term" value="P:transcription elongation by RNA polymerase I"/>
    <property type="evidence" value="ECO:0007669"/>
    <property type="project" value="TreeGrafter"/>
</dbReference>
<dbReference type="InterPro" id="IPR036575">
    <property type="entry name" value="TFIIS_cen_dom_sf"/>
</dbReference>
<dbReference type="SMART" id="SM00249">
    <property type="entry name" value="PHD"/>
    <property type="match status" value="1"/>
</dbReference>
<feature type="compositionally biased region" description="Pro residues" evidence="7">
    <location>
        <begin position="906"/>
        <end position="916"/>
    </location>
</feature>
<feature type="compositionally biased region" description="Basic residues" evidence="7">
    <location>
        <begin position="136"/>
        <end position="150"/>
    </location>
</feature>
<feature type="domain" description="TFIIS central" evidence="8">
    <location>
        <begin position="232"/>
        <end position="353"/>
    </location>
</feature>
<sequence>MSDPEPRRSVRATKGQHKALEAQDQPIEAPKRRGKKSKKAQPEPEEPEEEIIRCVCGAQDQDSTDPNEPWIACDTCGAWQHNICMGMSQYTEDLPKEYFCEQCRPENHKELLDGIKRGEKPWEVRRKAYEEEKAREKKNRGRKEKGKKGNRHSDQKEEASQASQKAKPSPAPEPKKETKSTAGQKRKVAEASQDKEPKAQKMRKVSESQAVPVVDYTPPKDLATKLSDLPEARQGPVKLLRKNLIHSISNLEHKNSDDASVVKRAERLAFQIERAVYDTHPSDGAYTTQCRTLGQNLKLNPELVAGLLNKSKSPNTVATMTGDEMATKERQKEVTEMKAKAEKQAVKITDPNARLIRKTHKGDEMVGDEGLTSEAVPTGPAPRPRDKSEPPKKVQGEDRRASIAQSGHSRSPTEDLAAINTSQQSPIRTDFDINKVFSKVKSPTLTHNRLPPAVTAPVSVGPGVDLDVDRMLDDDTQSPPYSPPREENDPDAVWRGTLIMNSVAHLTVAGKHMGGAKLNETIGLPWDQLIPKTLTVFGRIDETQAIVYLCGLRYSQPTDIVVVSLEPTSHRGKADMQKLIDYFISKKRYGVINEKATGNVRDTYLVPVLPGNIPEFMLNLGDNFIPTTRTEPMMLAVFVYRNDPETVKRVHGAPETLKLQEAGSGQLPGTPTPAQAGAGFPRPNANRQSISAPGFSPTSPQGTFPNYPTARNSHPPSQQGLPPTPTPYAQNNRIDPQRLTQKQGEQVARDVLGDLITSPTVSFLLPQAGLMQRKEWEVIKEIYETDPKARLDLPHLSKVLEARGGQSNTPQAHQPQAQPPASAVPVPVPAPAAAPAPPQPRHQPPVQHPVQKLANAHISQQPPIQQPTQHSPHPPMAHAPAVRNTPIPPPAVPPARHHQPPIRQTPIPPPPIPPQAVPAATPVHPPNPPV</sequence>
<dbReference type="AlphaFoldDB" id="A0AAN7B7X1"/>
<dbReference type="InterPro" id="IPR013083">
    <property type="entry name" value="Znf_RING/FYVE/PHD"/>
</dbReference>
<dbReference type="Pfam" id="PF07500">
    <property type="entry name" value="TFIIS_M"/>
    <property type="match status" value="1"/>
</dbReference>
<dbReference type="GO" id="GO:0006368">
    <property type="term" value="P:transcription elongation by RNA polymerase II"/>
    <property type="evidence" value="ECO:0007669"/>
    <property type="project" value="TreeGrafter"/>
</dbReference>
<protein>
    <recommendedName>
        <fullName evidence="3">Transcription factor BYE1</fullName>
    </recommendedName>
</protein>
<name>A0AAN7B7X1_9PEZI</name>
<organism evidence="9 10">
    <name type="scientific">Rhypophila decipiens</name>
    <dbReference type="NCBI Taxonomy" id="261697"/>
    <lineage>
        <taxon>Eukaryota</taxon>
        <taxon>Fungi</taxon>
        <taxon>Dikarya</taxon>
        <taxon>Ascomycota</taxon>
        <taxon>Pezizomycotina</taxon>
        <taxon>Sordariomycetes</taxon>
        <taxon>Sordariomycetidae</taxon>
        <taxon>Sordariales</taxon>
        <taxon>Naviculisporaceae</taxon>
        <taxon>Rhypophila</taxon>
    </lineage>
</organism>
<dbReference type="GO" id="GO:0005634">
    <property type="term" value="C:nucleus"/>
    <property type="evidence" value="ECO:0007669"/>
    <property type="project" value="TreeGrafter"/>
</dbReference>
<dbReference type="GO" id="GO:0031564">
    <property type="term" value="P:transcription antitermination"/>
    <property type="evidence" value="ECO:0007669"/>
    <property type="project" value="TreeGrafter"/>
</dbReference>
<dbReference type="Gene3D" id="3.30.40.10">
    <property type="entry name" value="Zinc/RING finger domain, C3HC4 (zinc finger)"/>
    <property type="match status" value="1"/>
</dbReference>